<dbReference type="Pfam" id="PF02566">
    <property type="entry name" value="OsmC"/>
    <property type="match status" value="1"/>
</dbReference>
<dbReference type="GO" id="GO:0006979">
    <property type="term" value="P:response to oxidative stress"/>
    <property type="evidence" value="ECO:0007669"/>
    <property type="project" value="InterPro"/>
</dbReference>
<dbReference type="InterPro" id="IPR036102">
    <property type="entry name" value="OsmC/Ohrsf"/>
</dbReference>
<proteinExistence type="inferred from homology"/>
<name>A0A7W8CS14_9BACL</name>
<sequence>MAKALYETTIINTGGRQGEVYSEDNIFFMDVAKPAALGGTATTATNPEQLFAAGYSACFNSALELVLEQAKVEVEKTEVKATISLLGDKENGGVKLAAKLEVDITGLDEAQKELYVEKAHQTCPYSKAIKDSIDVEIIIL</sequence>
<keyword evidence="3" id="KW-1185">Reference proteome</keyword>
<dbReference type="InterPro" id="IPR019953">
    <property type="entry name" value="OHR"/>
</dbReference>
<reference evidence="2 3" key="1">
    <citation type="submission" date="2020-08" db="EMBL/GenBank/DDBJ databases">
        <title>Genomic Encyclopedia of Type Strains, Phase IV (KMG-IV): sequencing the most valuable type-strain genomes for metagenomic binning, comparative biology and taxonomic classification.</title>
        <authorList>
            <person name="Goeker M."/>
        </authorList>
    </citation>
    <scope>NUCLEOTIDE SEQUENCE [LARGE SCALE GENOMIC DNA]</scope>
    <source>
        <strain evidence="2 3">DSM 15895</strain>
    </source>
</reference>
<accession>A0A7W8CS14</accession>
<evidence type="ECO:0000313" key="2">
    <source>
        <dbReference type="EMBL" id="MBB5180331.1"/>
    </source>
</evidence>
<comment type="caution">
    <text evidence="2">The sequence shown here is derived from an EMBL/GenBank/DDBJ whole genome shotgun (WGS) entry which is preliminary data.</text>
</comment>
<dbReference type="NCBIfam" id="TIGR03561">
    <property type="entry name" value="organ_hyd_perox"/>
    <property type="match status" value="1"/>
</dbReference>
<dbReference type="OrthoDB" id="9797508at2"/>
<dbReference type="PANTHER" id="PTHR33797:SF2">
    <property type="entry name" value="ORGANIC HYDROPEROXIDE RESISTANCE PROTEIN-LIKE"/>
    <property type="match status" value="1"/>
</dbReference>
<dbReference type="InterPro" id="IPR003718">
    <property type="entry name" value="OsmC/Ohr_fam"/>
</dbReference>
<dbReference type="RefSeq" id="WP_135502092.1">
    <property type="nucleotide sequence ID" value="NZ_JACHHE010000004.1"/>
</dbReference>
<dbReference type="AlphaFoldDB" id="A0A7W8CS14"/>
<protein>
    <submittedName>
        <fullName evidence="2">Ohr subfamily peroxiredoxin</fullName>
    </submittedName>
</protein>
<dbReference type="Proteomes" id="UP000525923">
    <property type="component" value="Unassembled WGS sequence"/>
</dbReference>
<dbReference type="InterPro" id="IPR015946">
    <property type="entry name" value="KH_dom-like_a/b"/>
</dbReference>
<gene>
    <name evidence="2" type="ORF">HNQ44_001759</name>
</gene>
<dbReference type="PANTHER" id="PTHR33797">
    <property type="entry name" value="ORGANIC HYDROPEROXIDE RESISTANCE PROTEIN-LIKE"/>
    <property type="match status" value="1"/>
</dbReference>
<dbReference type="EMBL" id="JACHHE010000004">
    <property type="protein sequence ID" value="MBB5180331.1"/>
    <property type="molecule type" value="Genomic_DNA"/>
</dbReference>
<comment type="similarity">
    <text evidence="1">Belongs to the OsmC/Ohr family.</text>
</comment>
<evidence type="ECO:0000313" key="3">
    <source>
        <dbReference type="Proteomes" id="UP000525923"/>
    </source>
</evidence>
<dbReference type="Gene3D" id="3.30.300.20">
    <property type="match status" value="1"/>
</dbReference>
<evidence type="ECO:0000256" key="1">
    <source>
        <dbReference type="ARBA" id="ARBA00007378"/>
    </source>
</evidence>
<dbReference type="SUPFAM" id="SSF82784">
    <property type="entry name" value="OsmC-like"/>
    <property type="match status" value="1"/>
</dbReference>
<dbReference type="Gene3D" id="2.20.25.10">
    <property type="match status" value="1"/>
</dbReference>
<organism evidence="2 3">
    <name type="scientific">Planococcus koreensis</name>
    <dbReference type="NCBI Taxonomy" id="112331"/>
    <lineage>
        <taxon>Bacteria</taxon>
        <taxon>Bacillati</taxon>
        <taxon>Bacillota</taxon>
        <taxon>Bacilli</taxon>
        <taxon>Bacillales</taxon>
        <taxon>Caryophanaceae</taxon>
        <taxon>Planococcus</taxon>
    </lineage>
</organism>